<dbReference type="EMBL" id="UZAI01010614">
    <property type="protein sequence ID" value="VDP07418.1"/>
    <property type="molecule type" value="Genomic_DNA"/>
</dbReference>
<name>A0A183MC50_9TREM</name>
<keyword evidence="2" id="KW-1185">Reference proteome</keyword>
<dbReference type="STRING" id="48269.A0A183MC50"/>
<dbReference type="PANTHER" id="PTHR47027:SF20">
    <property type="entry name" value="REVERSE TRANSCRIPTASE-LIKE PROTEIN WITH RNA-DIRECTED DNA POLYMERASE DOMAIN"/>
    <property type="match status" value="1"/>
</dbReference>
<accession>A0A183MC50</accession>
<sequence>MMRSEVVECVDRFTYLGSLISPCGLVCDEISARLQKARLAFANLRHLWHRRDIRLSTKGRVYCAAVRPVLLYGKNVNIESCGEIQYHKLGNEILQIGISSNSDIYNSLKSLTWLAENVETPLTVPVHRRRGRPPRHPRIPSSISQSVYSAKSCEKTFLT</sequence>
<evidence type="ECO:0000313" key="2">
    <source>
        <dbReference type="Proteomes" id="UP000277204"/>
    </source>
</evidence>
<proteinExistence type="predicted"/>
<dbReference type="PANTHER" id="PTHR47027">
    <property type="entry name" value="REVERSE TRANSCRIPTASE DOMAIN-CONTAINING PROTEIN"/>
    <property type="match status" value="1"/>
</dbReference>
<organism evidence="1 2">
    <name type="scientific">Schistosoma margrebowiei</name>
    <dbReference type="NCBI Taxonomy" id="48269"/>
    <lineage>
        <taxon>Eukaryota</taxon>
        <taxon>Metazoa</taxon>
        <taxon>Spiralia</taxon>
        <taxon>Lophotrochozoa</taxon>
        <taxon>Platyhelminthes</taxon>
        <taxon>Trematoda</taxon>
        <taxon>Digenea</taxon>
        <taxon>Strigeidida</taxon>
        <taxon>Schistosomatoidea</taxon>
        <taxon>Schistosomatidae</taxon>
        <taxon>Schistosoma</taxon>
    </lineage>
</organism>
<reference evidence="1 2" key="1">
    <citation type="submission" date="2018-11" db="EMBL/GenBank/DDBJ databases">
        <authorList>
            <consortium name="Pathogen Informatics"/>
        </authorList>
    </citation>
    <scope>NUCLEOTIDE SEQUENCE [LARGE SCALE GENOMIC DNA]</scope>
    <source>
        <strain evidence="1 2">Zambia</strain>
    </source>
</reference>
<evidence type="ECO:0000313" key="1">
    <source>
        <dbReference type="EMBL" id="VDP07418.1"/>
    </source>
</evidence>
<dbReference type="AlphaFoldDB" id="A0A183MC50"/>
<dbReference type="Proteomes" id="UP000277204">
    <property type="component" value="Unassembled WGS sequence"/>
</dbReference>
<protein>
    <submittedName>
        <fullName evidence="1">Uncharacterized protein</fullName>
    </submittedName>
</protein>
<gene>
    <name evidence="1" type="ORF">SMRZ_LOCUS13625</name>
</gene>